<evidence type="ECO:0000256" key="4">
    <source>
        <dbReference type="ARBA" id="ARBA00022679"/>
    </source>
</evidence>
<evidence type="ECO:0000256" key="8">
    <source>
        <dbReference type="ARBA" id="ARBA00048090"/>
    </source>
</evidence>
<dbReference type="GO" id="GO:0005975">
    <property type="term" value="P:carbohydrate metabolic process"/>
    <property type="evidence" value="ECO:0007669"/>
    <property type="project" value="InterPro"/>
</dbReference>
<dbReference type="PANTHER" id="PTHR43442">
    <property type="entry name" value="GLUCONOKINASE-RELATED"/>
    <property type="match status" value="1"/>
</dbReference>
<dbReference type="Pfam" id="PF13671">
    <property type="entry name" value="AAA_33"/>
    <property type="match status" value="1"/>
</dbReference>
<evidence type="ECO:0000256" key="9">
    <source>
        <dbReference type="RuleBase" id="RU363066"/>
    </source>
</evidence>
<dbReference type="PANTHER" id="PTHR43442:SF3">
    <property type="entry name" value="GLUCONOKINASE-RELATED"/>
    <property type="match status" value="1"/>
</dbReference>
<comment type="catalytic activity">
    <reaction evidence="8 9">
        <text>D-gluconate + ATP = 6-phospho-D-gluconate + ADP + H(+)</text>
        <dbReference type="Rhea" id="RHEA:19433"/>
        <dbReference type="ChEBI" id="CHEBI:15378"/>
        <dbReference type="ChEBI" id="CHEBI:18391"/>
        <dbReference type="ChEBI" id="CHEBI:30616"/>
        <dbReference type="ChEBI" id="CHEBI:58759"/>
        <dbReference type="ChEBI" id="CHEBI:456216"/>
        <dbReference type="EC" id="2.7.1.12"/>
    </reaction>
</comment>
<evidence type="ECO:0000256" key="6">
    <source>
        <dbReference type="ARBA" id="ARBA00022777"/>
    </source>
</evidence>
<sequence length="172" mass="18907">MKNAVAARSDFLVVMGIAGTGKTEIASRLAETLDCQWIEADRLHSPENVERMRQGIGLTDEQRWPWLAAICDAALAEPDRPVVIACSALRLRYRDFMRDRLGEVRFLFLDGPADLIEQRLGARKSHFATTTLLASQLATLEPPSDDEAPIRLDIALTPGEIVAQAVAVLRAG</sequence>
<dbReference type="CDD" id="cd02021">
    <property type="entry name" value="GntK"/>
    <property type="match status" value="1"/>
</dbReference>
<keyword evidence="5 9" id="KW-0547">Nucleotide-binding</keyword>
<dbReference type="SUPFAM" id="SSF52540">
    <property type="entry name" value="P-loop containing nucleoside triphosphate hydrolases"/>
    <property type="match status" value="1"/>
</dbReference>
<dbReference type="Proteomes" id="UP000481252">
    <property type="component" value="Unassembled WGS sequence"/>
</dbReference>
<gene>
    <name evidence="10" type="ORF">G6N74_17655</name>
</gene>
<dbReference type="EMBL" id="JAAKZG010000007">
    <property type="protein sequence ID" value="NGN42898.1"/>
    <property type="molecule type" value="Genomic_DNA"/>
</dbReference>
<comment type="caution">
    <text evidence="10">The sequence shown here is derived from an EMBL/GenBank/DDBJ whole genome shotgun (WGS) entry which is preliminary data.</text>
</comment>
<dbReference type="InterPro" id="IPR027417">
    <property type="entry name" value="P-loop_NTPase"/>
</dbReference>
<keyword evidence="7 9" id="KW-0067">ATP-binding</keyword>
<evidence type="ECO:0000256" key="5">
    <source>
        <dbReference type="ARBA" id="ARBA00022741"/>
    </source>
</evidence>
<evidence type="ECO:0000256" key="2">
    <source>
        <dbReference type="ARBA" id="ARBA00008420"/>
    </source>
</evidence>
<dbReference type="NCBIfam" id="TIGR01313">
    <property type="entry name" value="therm_gnt_kin"/>
    <property type="match status" value="1"/>
</dbReference>
<evidence type="ECO:0000256" key="7">
    <source>
        <dbReference type="ARBA" id="ARBA00022840"/>
    </source>
</evidence>
<dbReference type="GO" id="GO:0005737">
    <property type="term" value="C:cytoplasm"/>
    <property type="evidence" value="ECO:0007669"/>
    <property type="project" value="TreeGrafter"/>
</dbReference>
<accession>A0A7C9R9J9</accession>
<keyword evidence="11" id="KW-1185">Reference proteome</keyword>
<dbReference type="Gene3D" id="3.40.50.300">
    <property type="entry name" value="P-loop containing nucleotide triphosphate hydrolases"/>
    <property type="match status" value="1"/>
</dbReference>
<dbReference type="GO" id="GO:0005524">
    <property type="term" value="F:ATP binding"/>
    <property type="evidence" value="ECO:0007669"/>
    <property type="project" value="UniProtKB-KW"/>
</dbReference>
<keyword evidence="6 9" id="KW-0418">Kinase</keyword>
<dbReference type="InterPro" id="IPR006001">
    <property type="entry name" value="Therm_gnt_kin"/>
</dbReference>
<dbReference type="GO" id="GO:0046316">
    <property type="term" value="F:gluconokinase activity"/>
    <property type="evidence" value="ECO:0007669"/>
    <property type="project" value="UniProtKB-EC"/>
</dbReference>
<evidence type="ECO:0000313" key="11">
    <source>
        <dbReference type="Proteomes" id="UP000481252"/>
    </source>
</evidence>
<evidence type="ECO:0000256" key="1">
    <source>
        <dbReference type="ARBA" id="ARBA00004761"/>
    </source>
</evidence>
<evidence type="ECO:0000256" key="3">
    <source>
        <dbReference type="ARBA" id="ARBA00012054"/>
    </source>
</evidence>
<proteinExistence type="inferred from homology"/>
<organism evidence="10 11">
    <name type="scientific">Mesorhizobium zhangyense</name>
    <dbReference type="NCBI Taxonomy" id="1776730"/>
    <lineage>
        <taxon>Bacteria</taxon>
        <taxon>Pseudomonadati</taxon>
        <taxon>Pseudomonadota</taxon>
        <taxon>Alphaproteobacteria</taxon>
        <taxon>Hyphomicrobiales</taxon>
        <taxon>Phyllobacteriaceae</taxon>
        <taxon>Mesorhizobium</taxon>
    </lineage>
</organism>
<dbReference type="EC" id="2.7.1.12" evidence="3 9"/>
<keyword evidence="4 9" id="KW-0808">Transferase</keyword>
<comment type="pathway">
    <text evidence="1">Carbohydrate acid metabolism.</text>
</comment>
<evidence type="ECO:0000313" key="10">
    <source>
        <dbReference type="EMBL" id="NGN42898.1"/>
    </source>
</evidence>
<name>A0A7C9R9J9_9HYPH</name>
<reference evidence="10 11" key="1">
    <citation type="submission" date="2020-02" db="EMBL/GenBank/DDBJ databases">
        <title>Genome sequence of the type strain CGMCC 1.15528 of Mesorhizobium zhangyense.</title>
        <authorList>
            <person name="Gao J."/>
            <person name="Sun J."/>
        </authorList>
    </citation>
    <scope>NUCLEOTIDE SEQUENCE [LARGE SCALE GENOMIC DNA]</scope>
    <source>
        <strain evidence="10 11">CGMCC 1.15528</strain>
    </source>
</reference>
<comment type="similarity">
    <text evidence="2 9">Belongs to the gluconokinase GntK/GntV family.</text>
</comment>
<protein>
    <recommendedName>
        <fullName evidence="3 9">Gluconokinase</fullName>
        <ecNumber evidence="3 9">2.7.1.12</ecNumber>
    </recommendedName>
</protein>
<dbReference type="RefSeq" id="WP_165119268.1">
    <property type="nucleotide sequence ID" value="NZ_JAAKZG010000007.1"/>
</dbReference>
<dbReference type="AlphaFoldDB" id="A0A7C9R9J9"/>